<protein>
    <submittedName>
        <fullName evidence="2">Chemotaxis protein CheW</fullName>
    </submittedName>
</protein>
<accession>A0A7J5UIY1</accession>
<organism evidence="2 3">
    <name type="scientific">Georgenia thermotolerans</name>
    <dbReference type="NCBI Taxonomy" id="527326"/>
    <lineage>
        <taxon>Bacteria</taxon>
        <taxon>Bacillati</taxon>
        <taxon>Actinomycetota</taxon>
        <taxon>Actinomycetes</taxon>
        <taxon>Micrococcales</taxon>
        <taxon>Bogoriellaceae</taxon>
        <taxon>Georgenia</taxon>
    </lineage>
</organism>
<gene>
    <name evidence="2" type="ORF">GB883_19890</name>
</gene>
<feature type="domain" description="CheW-like" evidence="1">
    <location>
        <begin position="1"/>
        <end position="141"/>
    </location>
</feature>
<name>A0A7J5UIY1_9MICO</name>
<evidence type="ECO:0000313" key="3">
    <source>
        <dbReference type="Proteomes" id="UP000451860"/>
    </source>
</evidence>
<dbReference type="SUPFAM" id="SSF50341">
    <property type="entry name" value="CheW-like"/>
    <property type="match status" value="1"/>
</dbReference>
<dbReference type="InterPro" id="IPR036061">
    <property type="entry name" value="CheW-like_dom_sf"/>
</dbReference>
<dbReference type="SMART" id="SM00260">
    <property type="entry name" value="CheW"/>
    <property type="match status" value="1"/>
</dbReference>
<dbReference type="GO" id="GO:0007165">
    <property type="term" value="P:signal transduction"/>
    <property type="evidence" value="ECO:0007669"/>
    <property type="project" value="InterPro"/>
</dbReference>
<sequence length="147" mass="15362">MTQHVTFTLAGRHFAADVARVREAVRAGARTPVPLAPPDVAGLTNLRGQILLCLDPRPRLALPARAADAPQMLLVTEAGGESVGLLVDDVGEVLDLDPAELRPPPSTLATAQRGCITGAYPLPESLLLVLDLDALTASDPSAPKEHP</sequence>
<dbReference type="RefSeq" id="WP_152204847.1">
    <property type="nucleotide sequence ID" value="NZ_VUKF01000084.1"/>
</dbReference>
<dbReference type="PANTHER" id="PTHR22617:SF23">
    <property type="entry name" value="CHEMOTAXIS PROTEIN CHEW"/>
    <property type="match status" value="1"/>
</dbReference>
<dbReference type="EMBL" id="WHJE01000191">
    <property type="protein sequence ID" value="KAE8762337.1"/>
    <property type="molecule type" value="Genomic_DNA"/>
</dbReference>
<dbReference type="Gene3D" id="2.30.30.40">
    <property type="entry name" value="SH3 Domains"/>
    <property type="match status" value="1"/>
</dbReference>
<proteinExistence type="predicted"/>
<evidence type="ECO:0000313" key="2">
    <source>
        <dbReference type="EMBL" id="KAE8762337.1"/>
    </source>
</evidence>
<dbReference type="Pfam" id="PF01584">
    <property type="entry name" value="CheW"/>
    <property type="match status" value="1"/>
</dbReference>
<dbReference type="AlphaFoldDB" id="A0A7J5UIY1"/>
<dbReference type="Proteomes" id="UP000451860">
    <property type="component" value="Unassembled WGS sequence"/>
</dbReference>
<dbReference type="PROSITE" id="PS50851">
    <property type="entry name" value="CHEW"/>
    <property type="match status" value="1"/>
</dbReference>
<comment type="caution">
    <text evidence="2">The sequence shown here is derived from an EMBL/GenBank/DDBJ whole genome shotgun (WGS) entry which is preliminary data.</text>
</comment>
<dbReference type="InterPro" id="IPR002545">
    <property type="entry name" value="CheW-lke_dom"/>
</dbReference>
<dbReference type="Gene3D" id="2.40.50.180">
    <property type="entry name" value="CheA-289, Domain 4"/>
    <property type="match status" value="1"/>
</dbReference>
<dbReference type="GO" id="GO:0006935">
    <property type="term" value="P:chemotaxis"/>
    <property type="evidence" value="ECO:0007669"/>
    <property type="project" value="InterPro"/>
</dbReference>
<dbReference type="InterPro" id="IPR039315">
    <property type="entry name" value="CheW"/>
</dbReference>
<keyword evidence="3" id="KW-1185">Reference proteome</keyword>
<dbReference type="PANTHER" id="PTHR22617">
    <property type="entry name" value="CHEMOTAXIS SENSOR HISTIDINE KINASE-RELATED"/>
    <property type="match status" value="1"/>
</dbReference>
<dbReference type="GO" id="GO:0005829">
    <property type="term" value="C:cytosol"/>
    <property type="evidence" value="ECO:0007669"/>
    <property type="project" value="TreeGrafter"/>
</dbReference>
<evidence type="ECO:0000259" key="1">
    <source>
        <dbReference type="PROSITE" id="PS50851"/>
    </source>
</evidence>
<reference evidence="2 3" key="1">
    <citation type="submission" date="2019-10" db="EMBL/GenBank/DDBJ databases">
        <title>Georgenia wutianyii sp. nov. and Georgenia yuyongxinii sp. nov. isolated from plateau pika (Ochotona curzoniae) in the Qinghai-Tibet plateau of China.</title>
        <authorList>
            <person name="Tian Z."/>
        </authorList>
    </citation>
    <scope>NUCLEOTIDE SEQUENCE [LARGE SCALE GENOMIC DNA]</scope>
    <source>
        <strain evidence="2 3">DSM 21501</strain>
    </source>
</reference>